<feature type="signal peptide" evidence="2">
    <location>
        <begin position="1"/>
        <end position="19"/>
    </location>
</feature>
<evidence type="ECO:0000256" key="1">
    <source>
        <dbReference type="SAM" id="MobiDB-lite"/>
    </source>
</evidence>
<evidence type="ECO:0000313" key="3">
    <source>
        <dbReference type="EMBL" id="EOL46064.1"/>
    </source>
</evidence>
<dbReference type="RefSeq" id="WP_010767542.1">
    <property type="nucleotide sequence ID" value="NZ_ASWE01000002.1"/>
</dbReference>
<protein>
    <recommendedName>
        <fullName evidence="5">Lipoprotein</fullName>
    </recommendedName>
</protein>
<reference evidence="3 4" key="1">
    <citation type="submission" date="2013-02" db="EMBL/GenBank/DDBJ databases">
        <title>The Genome Sequence of Enterococcus phoeniculicola BAA-412.</title>
        <authorList>
            <consortium name="The Broad Institute Genome Sequencing Platform"/>
            <consortium name="The Broad Institute Genome Sequencing Center for Infectious Disease"/>
            <person name="Earl A.M."/>
            <person name="Gilmore M.S."/>
            <person name="Lebreton F."/>
            <person name="Walker B."/>
            <person name="Young S.K."/>
            <person name="Zeng Q."/>
            <person name="Gargeya S."/>
            <person name="Fitzgerald M."/>
            <person name="Haas B."/>
            <person name="Abouelleil A."/>
            <person name="Alvarado L."/>
            <person name="Arachchi H.M."/>
            <person name="Berlin A.M."/>
            <person name="Chapman S.B."/>
            <person name="Dewar J."/>
            <person name="Goldberg J."/>
            <person name="Griggs A."/>
            <person name="Gujja S."/>
            <person name="Hansen M."/>
            <person name="Howarth C."/>
            <person name="Imamovic A."/>
            <person name="Larimer J."/>
            <person name="McCowan C."/>
            <person name="Murphy C."/>
            <person name="Neiman D."/>
            <person name="Pearson M."/>
            <person name="Priest M."/>
            <person name="Roberts A."/>
            <person name="Saif S."/>
            <person name="Shea T."/>
            <person name="Sisk P."/>
            <person name="Sykes S."/>
            <person name="Wortman J."/>
            <person name="Nusbaum C."/>
            <person name="Birren B."/>
        </authorList>
    </citation>
    <scope>NUCLEOTIDE SEQUENCE [LARGE SCALE GENOMIC DNA]</scope>
    <source>
        <strain evidence="3 4">ATCC BAA-412</strain>
    </source>
</reference>
<dbReference type="AlphaFoldDB" id="R3TWU8"/>
<dbReference type="PROSITE" id="PS51257">
    <property type="entry name" value="PROKAR_LIPOPROTEIN"/>
    <property type="match status" value="1"/>
</dbReference>
<accession>R3TWU8</accession>
<feature type="chain" id="PRO_5039704758" description="Lipoprotein" evidence="2">
    <location>
        <begin position="20"/>
        <end position="158"/>
    </location>
</feature>
<organism evidence="3 4">
    <name type="scientific">Enterococcus phoeniculicola ATCC BAA-412</name>
    <dbReference type="NCBI Taxonomy" id="1158610"/>
    <lineage>
        <taxon>Bacteria</taxon>
        <taxon>Bacillati</taxon>
        <taxon>Bacillota</taxon>
        <taxon>Bacilli</taxon>
        <taxon>Lactobacillales</taxon>
        <taxon>Enterococcaceae</taxon>
        <taxon>Enterococcus</taxon>
    </lineage>
</organism>
<dbReference type="PATRIC" id="fig|1158610.3.peg.848"/>
<feature type="compositionally biased region" description="Polar residues" evidence="1">
    <location>
        <begin position="48"/>
        <end position="59"/>
    </location>
</feature>
<keyword evidence="4" id="KW-1185">Reference proteome</keyword>
<keyword evidence="2" id="KW-0732">Signal</keyword>
<comment type="caution">
    <text evidence="3">The sequence shown here is derived from an EMBL/GenBank/DDBJ whole genome shotgun (WGS) entry which is preliminary data.</text>
</comment>
<evidence type="ECO:0000256" key="2">
    <source>
        <dbReference type="SAM" id="SignalP"/>
    </source>
</evidence>
<dbReference type="STRING" id="154621.RV11_GL001210"/>
<gene>
    <name evidence="3" type="ORF">UC3_00869</name>
</gene>
<evidence type="ECO:0000313" key="4">
    <source>
        <dbReference type="Proteomes" id="UP000013785"/>
    </source>
</evidence>
<proteinExistence type="predicted"/>
<dbReference type="EMBL" id="AJAT01000011">
    <property type="protein sequence ID" value="EOL46064.1"/>
    <property type="molecule type" value="Genomic_DNA"/>
</dbReference>
<feature type="compositionally biased region" description="Polar residues" evidence="1">
    <location>
        <begin position="24"/>
        <end position="36"/>
    </location>
</feature>
<name>R3TWU8_9ENTE</name>
<dbReference type="HOGENOM" id="CLU_149909_0_0_9"/>
<dbReference type="OrthoDB" id="2168472at2"/>
<sequence length="158" mass="17061">MKKLIIWTMIAGSAGILLAGCSKNNTKPNTTVSTTELSKESSGKKMTETTSETPQTRSEFTAVLSDDATENKDTQKTIRLALDEVAAVKDPETILPMMQNDGVILNVTKEQLSKDSDLTTLKKGTKITFILTGLPVMTMSIPPQIPGNSVEQVIVDAF</sequence>
<feature type="compositionally biased region" description="Basic and acidic residues" evidence="1">
    <location>
        <begin position="37"/>
        <end position="47"/>
    </location>
</feature>
<dbReference type="Proteomes" id="UP000013785">
    <property type="component" value="Unassembled WGS sequence"/>
</dbReference>
<evidence type="ECO:0008006" key="5">
    <source>
        <dbReference type="Google" id="ProtNLM"/>
    </source>
</evidence>
<feature type="region of interest" description="Disordered" evidence="1">
    <location>
        <begin position="24"/>
        <end position="69"/>
    </location>
</feature>
<dbReference type="eggNOG" id="ENOG502ZDCZ">
    <property type="taxonomic scope" value="Bacteria"/>
</dbReference>